<dbReference type="eggNOG" id="ENOG502S4WG">
    <property type="taxonomic scope" value="Eukaryota"/>
</dbReference>
<dbReference type="EMBL" id="HE580270">
    <property type="protein sequence ID" value="CCD24384.1"/>
    <property type="molecule type" value="Genomic_DNA"/>
</dbReference>
<dbReference type="GO" id="GO:0042802">
    <property type="term" value="F:identical protein binding"/>
    <property type="evidence" value="ECO:0007669"/>
    <property type="project" value="EnsemblFungi"/>
</dbReference>
<dbReference type="GO" id="GO:0005774">
    <property type="term" value="C:vacuolar membrane"/>
    <property type="evidence" value="ECO:0007669"/>
    <property type="project" value="EnsemblFungi"/>
</dbReference>
<dbReference type="OrthoDB" id="4034212at2759"/>
<dbReference type="AlphaFoldDB" id="G0W9C3"/>
<dbReference type="STRING" id="1071378.G0W9C3"/>
<gene>
    <name evidence="3" type="primary">NDAI0D00700</name>
    <name evidence="3" type="ordered locus">NDAI_0D00700</name>
</gene>
<dbReference type="GO" id="GO:0016236">
    <property type="term" value="P:macroautophagy"/>
    <property type="evidence" value="ECO:0007669"/>
    <property type="project" value="EnsemblFungi"/>
</dbReference>
<keyword evidence="1" id="KW-0175">Coiled coil</keyword>
<dbReference type="OMA" id="NARNWDN"/>
<evidence type="ECO:0000256" key="1">
    <source>
        <dbReference type="SAM" id="Coils"/>
    </source>
</evidence>
<dbReference type="RefSeq" id="XP_003669627.1">
    <property type="nucleotide sequence ID" value="XM_003669579.1"/>
</dbReference>
<feature type="region of interest" description="Disordered" evidence="2">
    <location>
        <begin position="85"/>
        <end position="110"/>
    </location>
</feature>
<reference evidence="3 4" key="1">
    <citation type="journal article" date="2011" name="Proc. Natl. Acad. Sci. U.S.A.">
        <title>Evolutionary erosion of yeast sex chromosomes by mating-type switching accidents.</title>
        <authorList>
            <person name="Gordon J.L."/>
            <person name="Armisen D."/>
            <person name="Proux-Wera E."/>
            <person name="Oheigeartaigh S.S."/>
            <person name="Byrne K.P."/>
            <person name="Wolfe K.H."/>
        </authorList>
    </citation>
    <scope>NUCLEOTIDE SEQUENCE [LARGE SCALE GENOMIC DNA]</scope>
    <source>
        <strain evidence="4">ATCC 10597 / BCRC 20456 / CBS 421 / NBRC 0211 / NRRL Y-12639</strain>
    </source>
</reference>
<evidence type="ECO:0000313" key="4">
    <source>
        <dbReference type="Proteomes" id="UP000000689"/>
    </source>
</evidence>
<keyword evidence="4" id="KW-1185">Reference proteome</keyword>
<evidence type="ECO:0000256" key="2">
    <source>
        <dbReference type="SAM" id="MobiDB-lite"/>
    </source>
</evidence>
<dbReference type="KEGG" id="ndi:NDAI_0D00700"/>
<proteinExistence type="predicted"/>
<feature type="compositionally biased region" description="Polar residues" evidence="2">
    <location>
        <begin position="97"/>
        <end position="110"/>
    </location>
</feature>
<name>G0W9C3_NAUDC</name>
<feature type="compositionally biased region" description="Low complexity" evidence="2">
    <location>
        <begin position="85"/>
        <end position="96"/>
    </location>
</feature>
<protein>
    <submittedName>
        <fullName evidence="3">Uncharacterized protein</fullName>
    </submittedName>
</protein>
<sequence>MTTLNDIYELIDDAEEESRKGNITNSVRKYKETVKSLEELIKSTKREDINNEILVALDMLKKDISKTICELDKLLTIQRQQQQQQQHNGQVQGLNQRPNSKSSNVSFNHRTPNMLSSLLMNPSVSNTMRYSYNLNYNNAMTNSMNNANVERINPFNDVVIRTITDNLKMNLLESIKGQYHLLNGNAKDERKNDEDEFIKQLNTTFESQFDMFRKELGFYEQKKFSEYDTNLDNLIKENKKLLNQIVKLRERWDSLVESAKQRRNK</sequence>
<feature type="coiled-coil region" evidence="1">
    <location>
        <begin position="224"/>
        <end position="251"/>
    </location>
</feature>
<dbReference type="GO" id="GO:0005198">
    <property type="term" value="F:structural molecule activity"/>
    <property type="evidence" value="ECO:0007669"/>
    <property type="project" value="EnsemblFungi"/>
</dbReference>
<dbReference type="HOGENOM" id="CLU_107237_0_0_1"/>
<evidence type="ECO:0000313" key="3">
    <source>
        <dbReference type="EMBL" id="CCD24384.1"/>
    </source>
</evidence>
<dbReference type="GO" id="GO:0000407">
    <property type="term" value="C:phagophore assembly site"/>
    <property type="evidence" value="ECO:0007669"/>
    <property type="project" value="EnsemblFungi"/>
</dbReference>
<dbReference type="Proteomes" id="UP000000689">
    <property type="component" value="Chromosome 4"/>
</dbReference>
<dbReference type="GeneID" id="11494938"/>
<dbReference type="GO" id="GO:0034271">
    <property type="term" value="C:phosphatidylinositol 3-kinase complex, class III, type I"/>
    <property type="evidence" value="ECO:0007669"/>
    <property type="project" value="EnsemblFungi"/>
</dbReference>
<organism evidence="3 4">
    <name type="scientific">Naumovozyma dairenensis (strain ATCC 10597 / BCRC 20456 / CBS 421 / NBRC 0211 / NRRL Y-12639)</name>
    <name type="common">Saccharomyces dairenensis</name>
    <dbReference type="NCBI Taxonomy" id="1071378"/>
    <lineage>
        <taxon>Eukaryota</taxon>
        <taxon>Fungi</taxon>
        <taxon>Dikarya</taxon>
        <taxon>Ascomycota</taxon>
        <taxon>Saccharomycotina</taxon>
        <taxon>Saccharomycetes</taxon>
        <taxon>Saccharomycetales</taxon>
        <taxon>Saccharomycetaceae</taxon>
        <taxon>Naumovozyma</taxon>
    </lineage>
</organism>
<accession>G0W9C3</accession>